<comment type="caution">
    <text evidence="2">The sequence shown here is derived from an EMBL/GenBank/DDBJ whole genome shotgun (WGS) entry which is preliminary data.</text>
</comment>
<name>A0A6D2K258_9BRAS</name>
<dbReference type="AlphaFoldDB" id="A0A6D2K258"/>
<keyword evidence="3" id="KW-1185">Reference proteome</keyword>
<accession>A0A6D2K258</accession>
<sequence length="86" mass="10113">MGREAMKRDFRRETMRPTMHRNFFDEIDFEGSSMAMPMDVDYDSDNTDMLDDFGHGEGAFSPAKKPPKDPKFFNRFEDDFDDSDIN</sequence>
<evidence type="ECO:0000313" key="3">
    <source>
        <dbReference type="Proteomes" id="UP000467841"/>
    </source>
</evidence>
<gene>
    <name evidence="2" type="ORF">MERR_LOCUS32953</name>
</gene>
<proteinExistence type="predicted"/>
<reference evidence="2" key="1">
    <citation type="submission" date="2020-01" db="EMBL/GenBank/DDBJ databases">
        <authorList>
            <person name="Mishra B."/>
        </authorList>
    </citation>
    <scope>NUCLEOTIDE SEQUENCE [LARGE SCALE GENOMIC DNA]</scope>
</reference>
<protein>
    <submittedName>
        <fullName evidence="2">Uncharacterized protein</fullName>
    </submittedName>
</protein>
<evidence type="ECO:0000256" key="1">
    <source>
        <dbReference type="SAM" id="MobiDB-lite"/>
    </source>
</evidence>
<dbReference type="EMBL" id="CACVBM020001329">
    <property type="protein sequence ID" value="CAA7045718.1"/>
    <property type="molecule type" value="Genomic_DNA"/>
</dbReference>
<feature type="compositionally biased region" description="Basic and acidic residues" evidence="1">
    <location>
        <begin position="66"/>
        <end position="77"/>
    </location>
</feature>
<dbReference type="Proteomes" id="UP000467841">
    <property type="component" value="Unassembled WGS sequence"/>
</dbReference>
<organism evidence="2 3">
    <name type="scientific">Microthlaspi erraticum</name>
    <dbReference type="NCBI Taxonomy" id="1685480"/>
    <lineage>
        <taxon>Eukaryota</taxon>
        <taxon>Viridiplantae</taxon>
        <taxon>Streptophyta</taxon>
        <taxon>Embryophyta</taxon>
        <taxon>Tracheophyta</taxon>
        <taxon>Spermatophyta</taxon>
        <taxon>Magnoliopsida</taxon>
        <taxon>eudicotyledons</taxon>
        <taxon>Gunneridae</taxon>
        <taxon>Pentapetalae</taxon>
        <taxon>rosids</taxon>
        <taxon>malvids</taxon>
        <taxon>Brassicales</taxon>
        <taxon>Brassicaceae</taxon>
        <taxon>Coluteocarpeae</taxon>
        <taxon>Microthlaspi</taxon>
    </lineage>
</organism>
<feature type="region of interest" description="Disordered" evidence="1">
    <location>
        <begin position="53"/>
        <end position="86"/>
    </location>
</feature>
<dbReference type="OrthoDB" id="10554528at2759"/>
<evidence type="ECO:0000313" key="2">
    <source>
        <dbReference type="EMBL" id="CAA7045718.1"/>
    </source>
</evidence>